<dbReference type="Gene3D" id="1.25.40.10">
    <property type="entry name" value="Tetratricopeptide repeat domain"/>
    <property type="match status" value="5"/>
</dbReference>
<dbReference type="InterPro" id="IPR002885">
    <property type="entry name" value="PPR_rpt"/>
</dbReference>
<dbReference type="InterPro" id="IPR036852">
    <property type="entry name" value="Peptidase_S8/S53_dom_sf"/>
</dbReference>
<evidence type="ECO:0000313" key="3">
    <source>
        <dbReference type="EMBL" id="KAH7528415.1"/>
    </source>
</evidence>
<evidence type="ECO:0000256" key="2">
    <source>
        <dbReference type="PROSITE-ProRule" id="PRU00708"/>
    </source>
</evidence>
<dbReference type="PANTHER" id="PTHR47926:SF452">
    <property type="entry name" value="PENTATRICOPEPTIDE REPEAT-CONTAINING PROTEIN"/>
    <property type="match status" value="1"/>
</dbReference>
<comment type="caution">
    <text evidence="3">The sequence shown here is derived from an EMBL/GenBank/DDBJ whole genome shotgun (WGS) entry which is preliminary data.</text>
</comment>
<dbReference type="GO" id="GO:0003723">
    <property type="term" value="F:RNA binding"/>
    <property type="evidence" value="ECO:0007669"/>
    <property type="project" value="InterPro"/>
</dbReference>
<dbReference type="Pfam" id="PF01535">
    <property type="entry name" value="PPR"/>
    <property type="match status" value="4"/>
</dbReference>
<dbReference type="InterPro" id="IPR011990">
    <property type="entry name" value="TPR-like_helical_dom_sf"/>
</dbReference>
<dbReference type="Pfam" id="PF20431">
    <property type="entry name" value="E_motif"/>
    <property type="match status" value="1"/>
</dbReference>
<dbReference type="FunFam" id="1.25.40.10:FF:000351">
    <property type="entry name" value="Pentatricopeptide repeat-containing protein"/>
    <property type="match status" value="1"/>
</dbReference>
<sequence length="788" mass="86974">MANVGPGKEMHSHYLRHGLWSDVMFSPVLVYMFLKVLGGMNLPIPCMIQVECDRLLCPKLSLIPISCASLLPDEREALKASPGYIYSSKDSPIKASTIYSTQFLGLNSNFGAWPVSKYGEDVIIGAWFLKKGLYKMINITMNSPPDTFGNGTHVASIAAGSFKHGISHFGYGSGTARGKLVYRKSPLLLPYFQPWRKRLYSKLSPIKMNSLLTVGRKRSKDRVNGLNGIRHEEMLFQFQLLHSELSKVYQSLSITQQLHGLIAKTHLSLDPFYATRILRFYAINGDLYAARNLFDTSPNPSVYLWNSVIRAHAQVHKFGDAFSLFRKMLRTETKPDNFTYACIIRACSERLDLDGLKLSHGAVMLSGLGLDSICSSALVTAYSKLALVDEASRVFNGTPKPDLVMWNSMISAYGNCGFCYKGLELFSKMQSMGAKPDGYTLVGLLSGLAESCLLNIGQGLHGYCLKSNLDSNAHVRSVLVSMYSRCESMNSAYEVFYGLIQPDLVTWSALITGYSQSGDYESTFSFFKKFSLEGKKADSVLIASLLVAAAQMANVGPGKEIHAYCLRHGLESDVMVCSALIDMYMKCGFVGLGNSVFSIMPKRNIVSYNSLILGFGLHGLAFQAFKKFEEILETGLLPDDSTFSALLCTCSHAGLVKDGRSIFKRMTDEFCIQPRAEHYVHMVKLLGMDGKLEEAYSLVLSLPEPVDSGIWGALLSCCDACGNPKMAESVAQRLIGNNPESCSYRVMLSNIYAGYGKWDDVGKLRDDLTGGKLRKMPGLSWIEGINTL</sequence>
<accession>A0A978VDH6</accession>
<evidence type="ECO:0000256" key="1">
    <source>
        <dbReference type="ARBA" id="ARBA00022737"/>
    </source>
</evidence>
<evidence type="ECO:0000313" key="4">
    <source>
        <dbReference type="Proteomes" id="UP000813462"/>
    </source>
</evidence>
<keyword evidence="1" id="KW-0677">Repeat</keyword>
<gene>
    <name evidence="3" type="ORF">FEM48_Zijuj05G0069800</name>
</gene>
<reference evidence="3" key="1">
    <citation type="journal article" date="2021" name="Front. Plant Sci.">
        <title>Chromosome-Scale Genome Assembly for Chinese Sour Jujube and Insights Into Its Genome Evolution and Domestication Signature.</title>
        <authorList>
            <person name="Shen L.-Y."/>
            <person name="Luo H."/>
            <person name="Wang X.-L."/>
            <person name="Wang X.-M."/>
            <person name="Qiu X.-J."/>
            <person name="Liu H."/>
            <person name="Zhou S.-S."/>
            <person name="Jia K.-H."/>
            <person name="Nie S."/>
            <person name="Bao Y.-T."/>
            <person name="Zhang R.-G."/>
            <person name="Yun Q.-Z."/>
            <person name="Chai Y.-H."/>
            <person name="Lu J.-Y."/>
            <person name="Li Y."/>
            <person name="Zhao S.-W."/>
            <person name="Mao J.-F."/>
            <person name="Jia S.-G."/>
            <person name="Mao Y.-M."/>
        </authorList>
    </citation>
    <scope>NUCLEOTIDE SEQUENCE</scope>
    <source>
        <strain evidence="3">AT0</strain>
        <tissue evidence="3">Leaf</tissue>
    </source>
</reference>
<dbReference type="FunFam" id="1.25.40.10:FF:000090">
    <property type="entry name" value="Pentatricopeptide repeat-containing protein, chloroplastic"/>
    <property type="match status" value="1"/>
</dbReference>
<feature type="repeat" description="PPR" evidence="2">
    <location>
        <begin position="402"/>
        <end position="436"/>
    </location>
</feature>
<dbReference type="PROSITE" id="PS51375">
    <property type="entry name" value="PPR"/>
    <property type="match status" value="4"/>
</dbReference>
<dbReference type="Gene3D" id="3.40.50.200">
    <property type="entry name" value="Peptidase S8/S53 domain"/>
    <property type="match status" value="1"/>
</dbReference>
<protein>
    <recommendedName>
        <fullName evidence="5">Pentatricopeptide repeat-containing protein At1g64310</fullName>
    </recommendedName>
</protein>
<dbReference type="GO" id="GO:0004252">
    <property type="term" value="F:serine-type endopeptidase activity"/>
    <property type="evidence" value="ECO:0007669"/>
    <property type="project" value="InterPro"/>
</dbReference>
<dbReference type="EMBL" id="JAEACU010000005">
    <property type="protein sequence ID" value="KAH7528415.1"/>
    <property type="molecule type" value="Genomic_DNA"/>
</dbReference>
<dbReference type="GO" id="GO:0006508">
    <property type="term" value="P:proteolysis"/>
    <property type="evidence" value="ECO:0007669"/>
    <property type="project" value="InterPro"/>
</dbReference>
<dbReference type="InterPro" id="IPR046960">
    <property type="entry name" value="PPR_At4g14850-like_plant"/>
</dbReference>
<feature type="repeat" description="PPR" evidence="2">
    <location>
        <begin position="503"/>
        <end position="537"/>
    </location>
</feature>
<dbReference type="PANTHER" id="PTHR47926">
    <property type="entry name" value="PENTATRICOPEPTIDE REPEAT-CONTAINING PROTEIN"/>
    <property type="match status" value="1"/>
</dbReference>
<proteinExistence type="predicted"/>
<dbReference type="NCBIfam" id="TIGR00756">
    <property type="entry name" value="PPR"/>
    <property type="match status" value="2"/>
</dbReference>
<evidence type="ECO:0008006" key="5">
    <source>
        <dbReference type="Google" id="ProtNLM"/>
    </source>
</evidence>
<dbReference type="GO" id="GO:0009451">
    <property type="term" value="P:RNA modification"/>
    <property type="evidence" value="ECO:0007669"/>
    <property type="project" value="InterPro"/>
</dbReference>
<name>A0A978VDH6_ZIZJJ</name>
<feature type="repeat" description="PPR" evidence="2">
    <location>
        <begin position="301"/>
        <end position="335"/>
    </location>
</feature>
<dbReference type="Proteomes" id="UP000813462">
    <property type="component" value="Unassembled WGS sequence"/>
</dbReference>
<dbReference type="AlphaFoldDB" id="A0A978VDH6"/>
<dbReference type="InterPro" id="IPR046848">
    <property type="entry name" value="E_motif"/>
</dbReference>
<feature type="repeat" description="PPR" evidence="2">
    <location>
        <begin position="604"/>
        <end position="638"/>
    </location>
</feature>
<dbReference type="Pfam" id="PF13041">
    <property type="entry name" value="PPR_2"/>
    <property type="match status" value="2"/>
</dbReference>
<organism evidence="3 4">
    <name type="scientific">Ziziphus jujuba var. spinosa</name>
    <dbReference type="NCBI Taxonomy" id="714518"/>
    <lineage>
        <taxon>Eukaryota</taxon>
        <taxon>Viridiplantae</taxon>
        <taxon>Streptophyta</taxon>
        <taxon>Embryophyta</taxon>
        <taxon>Tracheophyta</taxon>
        <taxon>Spermatophyta</taxon>
        <taxon>Magnoliopsida</taxon>
        <taxon>eudicotyledons</taxon>
        <taxon>Gunneridae</taxon>
        <taxon>Pentapetalae</taxon>
        <taxon>rosids</taxon>
        <taxon>fabids</taxon>
        <taxon>Rosales</taxon>
        <taxon>Rhamnaceae</taxon>
        <taxon>Paliureae</taxon>
        <taxon>Ziziphus</taxon>
    </lineage>
</organism>